<protein>
    <recommendedName>
        <fullName evidence="4">GLPGLI family protein</fullName>
    </recommendedName>
</protein>
<sequence>MKNLIFTALLLSGSSWAKNEMTLFFKPSPKGYDWSSPSAVLKSAVKNKLSFDSRFMGHVFVELKCGDQYELTGMSGKSLDPVTQLMVNQRGLGILYHSFEGELEKSQDLKDELNSLLSEGKVTFTKFLLNDGQCKRTTQYLNEYREKNVGRYYGLANRPRYGEGSGCSAFGVSFLEVAGVMEQEMKDSWSQSIYIPLELAGPPVTDEGVSLFKVLTHGDKWATDKEKHKLLTFWNPDKMNDWVKKKIELKQTYYSVEKNQMAQGVVFDKTNLPAPMGPIWLQHTDPMYQK</sequence>
<dbReference type="Proteomes" id="UP001324634">
    <property type="component" value="Chromosome"/>
</dbReference>
<dbReference type="AlphaFoldDB" id="A0AAX4HJE6"/>
<keyword evidence="1" id="KW-0732">Signal</keyword>
<reference evidence="2 3" key="1">
    <citation type="submission" date="2023-11" db="EMBL/GenBank/DDBJ databases">
        <title>Peredibacter starrii A3.12.</title>
        <authorList>
            <person name="Mitchell R.J."/>
        </authorList>
    </citation>
    <scope>NUCLEOTIDE SEQUENCE [LARGE SCALE GENOMIC DNA]</scope>
    <source>
        <strain evidence="2 3">A3.12</strain>
    </source>
</reference>
<evidence type="ECO:0000313" key="2">
    <source>
        <dbReference type="EMBL" id="WPU63334.1"/>
    </source>
</evidence>
<feature type="signal peptide" evidence="1">
    <location>
        <begin position="1"/>
        <end position="17"/>
    </location>
</feature>
<accession>A0AAX4HJE6</accession>
<evidence type="ECO:0008006" key="4">
    <source>
        <dbReference type="Google" id="ProtNLM"/>
    </source>
</evidence>
<dbReference type="EMBL" id="CP139487">
    <property type="protein sequence ID" value="WPU63334.1"/>
    <property type="molecule type" value="Genomic_DNA"/>
</dbReference>
<evidence type="ECO:0000313" key="3">
    <source>
        <dbReference type="Proteomes" id="UP001324634"/>
    </source>
</evidence>
<proteinExistence type="predicted"/>
<evidence type="ECO:0000256" key="1">
    <source>
        <dbReference type="SAM" id="SignalP"/>
    </source>
</evidence>
<dbReference type="KEGG" id="psti:SOO65_11620"/>
<keyword evidence="3" id="KW-1185">Reference proteome</keyword>
<gene>
    <name evidence="2" type="ORF">SOO65_11620</name>
</gene>
<dbReference type="RefSeq" id="WP_321389858.1">
    <property type="nucleotide sequence ID" value="NZ_CP139487.1"/>
</dbReference>
<feature type="chain" id="PRO_5044027878" description="GLPGLI family protein" evidence="1">
    <location>
        <begin position="18"/>
        <end position="290"/>
    </location>
</feature>
<organism evidence="2 3">
    <name type="scientific">Peredibacter starrii</name>
    <dbReference type="NCBI Taxonomy" id="28202"/>
    <lineage>
        <taxon>Bacteria</taxon>
        <taxon>Pseudomonadati</taxon>
        <taxon>Bdellovibrionota</taxon>
        <taxon>Bacteriovoracia</taxon>
        <taxon>Bacteriovoracales</taxon>
        <taxon>Bacteriovoracaceae</taxon>
        <taxon>Peredibacter</taxon>
    </lineage>
</organism>
<name>A0AAX4HJE6_9BACT</name>